<feature type="compositionally biased region" description="Basic and acidic residues" evidence="1">
    <location>
        <begin position="89"/>
        <end position="101"/>
    </location>
</feature>
<organism evidence="2 3">
    <name type="scientific">Coptis chinensis</name>
    <dbReference type="NCBI Taxonomy" id="261450"/>
    <lineage>
        <taxon>Eukaryota</taxon>
        <taxon>Viridiplantae</taxon>
        <taxon>Streptophyta</taxon>
        <taxon>Embryophyta</taxon>
        <taxon>Tracheophyta</taxon>
        <taxon>Spermatophyta</taxon>
        <taxon>Magnoliopsida</taxon>
        <taxon>Ranunculales</taxon>
        <taxon>Ranunculaceae</taxon>
        <taxon>Coptidoideae</taxon>
        <taxon>Coptis</taxon>
    </lineage>
</organism>
<feature type="region of interest" description="Disordered" evidence="1">
    <location>
        <begin position="56"/>
        <end position="157"/>
    </location>
</feature>
<proteinExistence type="predicted"/>
<dbReference type="EMBL" id="JADFTS010000008">
    <property type="protein sequence ID" value="KAF9592925.1"/>
    <property type="molecule type" value="Genomic_DNA"/>
</dbReference>
<gene>
    <name evidence="2" type="ORF">IFM89_019130</name>
</gene>
<feature type="compositionally biased region" description="Basic and acidic residues" evidence="1">
    <location>
        <begin position="138"/>
        <end position="157"/>
    </location>
</feature>
<comment type="caution">
    <text evidence="2">The sequence shown here is derived from an EMBL/GenBank/DDBJ whole genome shotgun (WGS) entry which is preliminary data.</text>
</comment>
<protein>
    <submittedName>
        <fullName evidence="2">Uncharacterized protein</fullName>
    </submittedName>
</protein>
<feature type="compositionally biased region" description="Pro residues" evidence="1">
    <location>
        <begin position="103"/>
        <end position="113"/>
    </location>
</feature>
<name>A0A835H3V0_9MAGN</name>
<dbReference type="AlphaFoldDB" id="A0A835H3V0"/>
<evidence type="ECO:0000313" key="2">
    <source>
        <dbReference type="EMBL" id="KAF9592925.1"/>
    </source>
</evidence>
<evidence type="ECO:0000256" key="1">
    <source>
        <dbReference type="SAM" id="MobiDB-lite"/>
    </source>
</evidence>
<dbReference type="Proteomes" id="UP000631114">
    <property type="component" value="Unassembled WGS sequence"/>
</dbReference>
<sequence>TNIYFSGLEWKRTSGCELTEAWVSVASRRMIGYVWIEEWYTMSNSQGTRGMKEIHPIESRGHNGENLTDDSTSRSVKQRPIKSVPLLDPQRRDRQRFDYFPRPRFPSLPPKDYPGPTKVRSRGQASKPPVTCYGCGETRTHSEILQRDRDRHGGRLD</sequence>
<keyword evidence="3" id="KW-1185">Reference proteome</keyword>
<feature type="compositionally biased region" description="Polar residues" evidence="1">
    <location>
        <begin position="65"/>
        <end position="75"/>
    </location>
</feature>
<accession>A0A835H3V0</accession>
<reference evidence="2 3" key="1">
    <citation type="submission" date="2020-10" db="EMBL/GenBank/DDBJ databases">
        <title>The Coptis chinensis genome and diversification of protoberbering-type alkaloids.</title>
        <authorList>
            <person name="Wang B."/>
            <person name="Shu S."/>
            <person name="Song C."/>
            <person name="Liu Y."/>
        </authorList>
    </citation>
    <scope>NUCLEOTIDE SEQUENCE [LARGE SCALE GENOMIC DNA]</scope>
    <source>
        <strain evidence="2">HL-2020</strain>
        <tissue evidence="2">Leaf</tissue>
    </source>
</reference>
<evidence type="ECO:0000313" key="3">
    <source>
        <dbReference type="Proteomes" id="UP000631114"/>
    </source>
</evidence>
<feature type="non-terminal residue" evidence="2">
    <location>
        <position position="1"/>
    </location>
</feature>